<proteinExistence type="predicted"/>
<name>A0A317Y9Q5_MAIZE</name>
<gene>
    <name evidence="1" type="ORF">Zm00014a_007461</name>
</gene>
<protein>
    <submittedName>
        <fullName evidence="1">Uncharacterized protein</fullName>
    </submittedName>
</protein>
<comment type="caution">
    <text evidence="1">The sequence shown here is derived from an EMBL/GenBank/DDBJ whole genome shotgun (WGS) entry which is preliminary data.</text>
</comment>
<organism evidence="1">
    <name type="scientific">Zea mays</name>
    <name type="common">Maize</name>
    <dbReference type="NCBI Taxonomy" id="4577"/>
    <lineage>
        <taxon>Eukaryota</taxon>
        <taxon>Viridiplantae</taxon>
        <taxon>Streptophyta</taxon>
        <taxon>Embryophyta</taxon>
        <taxon>Tracheophyta</taxon>
        <taxon>Spermatophyta</taxon>
        <taxon>Magnoliopsida</taxon>
        <taxon>Liliopsida</taxon>
        <taxon>Poales</taxon>
        <taxon>Poaceae</taxon>
        <taxon>PACMAD clade</taxon>
        <taxon>Panicoideae</taxon>
        <taxon>Andropogonodae</taxon>
        <taxon>Andropogoneae</taxon>
        <taxon>Tripsacinae</taxon>
        <taxon>Zea</taxon>
    </lineage>
</organism>
<sequence>MTLLQFTMLQFSNTTVSNTSRCLGKNLVETNQPERDPAGALFTEKNFG</sequence>
<evidence type="ECO:0000313" key="1">
    <source>
        <dbReference type="EMBL" id="PWZ54551.1"/>
    </source>
</evidence>
<dbReference type="Proteomes" id="UP000251960">
    <property type="component" value="Chromosome 1"/>
</dbReference>
<dbReference type="EMBL" id="NCVQ01000001">
    <property type="protein sequence ID" value="PWZ54551.1"/>
    <property type="molecule type" value="Genomic_DNA"/>
</dbReference>
<accession>A0A317Y9Q5</accession>
<dbReference type="AlphaFoldDB" id="A0A317Y9Q5"/>
<reference evidence="1" key="1">
    <citation type="journal article" date="2018" name="Nat. Genet.">
        <title>Extensive intraspecific gene order and gene structural variations between Mo17 and other maize genomes.</title>
        <authorList>
            <person name="Sun S."/>
            <person name="Zhou Y."/>
            <person name="Chen J."/>
            <person name="Shi J."/>
            <person name="Zhao H."/>
            <person name="Zhao H."/>
            <person name="Song W."/>
            <person name="Zhang M."/>
            <person name="Cui Y."/>
            <person name="Dong X."/>
            <person name="Liu H."/>
            <person name="Ma X."/>
            <person name="Jiao Y."/>
            <person name="Wang B."/>
            <person name="Wei X."/>
            <person name="Stein J.C."/>
            <person name="Glaubitz J.C."/>
            <person name="Lu F."/>
            <person name="Yu G."/>
            <person name="Liang C."/>
            <person name="Fengler K."/>
            <person name="Li B."/>
            <person name="Rafalski A."/>
            <person name="Schnable P.S."/>
            <person name="Ware D.H."/>
            <person name="Buckler E.S."/>
            <person name="Lai J."/>
        </authorList>
    </citation>
    <scope>NUCLEOTIDE SEQUENCE [LARGE SCALE GENOMIC DNA]</scope>
    <source>
        <tissue evidence="1">Seedling</tissue>
    </source>
</reference>